<feature type="signal peptide" evidence="1">
    <location>
        <begin position="1"/>
        <end position="26"/>
    </location>
</feature>
<dbReference type="OrthoDB" id="10044283at2759"/>
<evidence type="ECO:0000256" key="1">
    <source>
        <dbReference type="SAM" id="SignalP"/>
    </source>
</evidence>
<sequence length="283" mass="32404">MSFFVYFQYCFNILLIFNVQSRFAYSCYDCPMMEFNYSLTIDTFPSPTKNACRIITAQTGCFVRVNWYNHGISEVFYGTNRGSLLDSVNIEIDRRVSLSTGVYSTIKYIDYTCGSSNSSPCNTVENLQRSFRAVTFPLDEQINTYDTLIAPSKEFTPDSCFYDENMTDVCPKSNKSLCQRCMIIAEFAQTSTICAVCPDDQTVYNFFLYGTHFLVTNQTQLDSILIRCQQGKQCNSVANVENIRRDLATQFDYDQFFNSKASTTRLFSMILPMLVGLASRRLL</sequence>
<evidence type="ECO:0000313" key="4">
    <source>
        <dbReference type="Proteomes" id="UP000663828"/>
    </source>
</evidence>
<evidence type="ECO:0000313" key="3">
    <source>
        <dbReference type="EMBL" id="CAF1180049.1"/>
    </source>
</evidence>
<organism evidence="2 4">
    <name type="scientific">Adineta ricciae</name>
    <name type="common">Rotifer</name>
    <dbReference type="NCBI Taxonomy" id="249248"/>
    <lineage>
        <taxon>Eukaryota</taxon>
        <taxon>Metazoa</taxon>
        <taxon>Spiralia</taxon>
        <taxon>Gnathifera</taxon>
        <taxon>Rotifera</taxon>
        <taxon>Eurotatoria</taxon>
        <taxon>Bdelloidea</taxon>
        <taxon>Adinetida</taxon>
        <taxon>Adinetidae</taxon>
        <taxon>Adineta</taxon>
    </lineage>
</organism>
<keyword evidence="4" id="KW-1185">Reference proteome</keyword>
<accession>A0A814BK07</accession>
<reference evidence="2" key="1">
    <citation type="submission" date="2021-02" db="EMBL/GenBank/DDBJ databases">
        <authorList>
            <person name="Nowell W R."/>
        </authorList>
    </citation>
    <scope>NUCLEOTIDE SEQUENCE</scope>
</reference>
<proteinExistence type="predicted"/>
<dbReference type="EMBL" id="CAJNOR010000493">
    <property type="protein sequence ID" value="CAF0930386.1"/>
    <property type="molecule type" value="Genomic_DNA"/>
</dbReference>
<dbReference type="Proteomes" id="UP000663828">
    <property type="component" value="Unassembled WGS sequence"/>
</dbReference>
<gene>
    <name evidence="3" type="ORF">EDS130_LOCUS24189</name>
    <name evidence="2" type="ORF">XAT740_LOCUS9545</name>
</gene>
<dbReference type="EMBL" id="CAJNOJ010000136">
    <property type="protein sequence ID" value="CAF1180049.1"/>
    <property type="molecule type" value="Genomic_DNA"/>
</dbReference>
<protein>
    <submittedName>
        <fullName evidence="2">Uncharacterized protein</fullName>
    </submittedName>
</protein>
<dbReference type="AlphaFoldDB" id="A0A814BK07"/>
<keyword evidence="1" id="KW-0732">Signal</keyword>
<dbReference type="Proteomes" id="UP000663852">
    <property type="component" value="Unassembled WGS sequence"/>
</dbReference>
<feature type="chain" id="PRO_5035683683" evidence="1">
    <location>
        <begin position="27"/>
        <end position="283"/>
    </location>
</feature>
<name>A0A814BK07_ADIRI</name>
<evidence type="ECO:0000313" key="2">
    <source>
        <dbReference type="EMBL" id="CAF0930386.1"/>
    </source>
</evidence>
<comment type="caution">
    <text evidence="2">The sequence shown here is derived from an EMBL/GenBank/DDBJ whole genome shotgun (WGS) entry which is preliminary data.</text>
</comment>